<dbReference type="PANTHER" id="PTHR11941">
    <property type="entry name" value="ENOYL-COA HYDRATASE-RELATED"/>
    <property type="match status" value="1"/>
</dbReference>
<keyword evidence="2 3" id="KW-0456">Lyase</keyword>
<gene>
    <name evidence="3" type="primary">paaF</name>
    <name evidence="3" type="ORF">ACFOFO_00700</name>
</gene>
<dbReference type="InterPro" id="IPR001753">
    <property type="entry name" value="Enoyl-CoA_hydra/iso"/>
</dbReference>
<dbReference type="Gene3D" id="3.90.226.10">
    <property type="entry name" value="2-enoyl-CoA Hydratase, Chain A, domain 1"/>
    <property type="match status" value="1"/>
</dbReference>
<dbReference type="GO" id="GO:0004300">
    <property type="term" value="F:enoyl-CoA hydratase activity"/>
    <property type="evidence" value="ECO:0007669"/>
    <property type="project" value="UniProtKB-EC"/>
</dbReference>
<dbReference type="SUPFAM" id="SSF52096">
    <property type="entry name" value="ClpP/crotonase"/>
    <property type="match status" value="1"/>
</dbReference>
<dbReference type="Gene3D" id="1.10.12.10">
    <property type="entry name" value="Lyase 2-enoyl-coa Hydratase, Chain A, domain 2"/>
    <property type="match status" value="1"/>
</dbReference>
<dbReference type="RefSeq" id="WP_390330538.1">
    <property type="nucleotide sequence ID" value="NZ_JBHRTP010000002.1"/>
</dbReference>
<evidence type="ECO:0000256" key="1">
    <source>
        <dbReference type="ARBA" id="ARBA00005254"/>
    </source>
</evidence>
<organism evidence="3 4">
    <name type="scientific">Undibacterium arcticum</name>
    <dbReference type="NCBI Taxonomy" id="1762892"/>
    <lineage>
        <taxon>Bacteria</taxon>
        <taxon>Pseudomonadati</taxon>
        <taxon>Pseudomonadota</taxon>
        <taxon>Betaproteobacteria</taxon>
        <taxon>Burkholderiales</taxon>
        <taxon>Oxalobacteraceae</taxon>
        <taxon>Undibacterium</taxon>
    </lineage>
</organism>
<reference evidence="4" key="1">
    <citation type="journal article" date="2019" name="Int. J. Syst. Evol. Microbiol.">
        <title>The Global Catalogue of Microorganisms (GCM) 10K type strain sequencing project: providing services to taxonomists for standard genome sequencing and annotation.</title>
        <authorList>
            <consortium name="The Broad Institute Genomics Platform"/>
            <consortium name="The Broad Institute Genome Sequencing Center for Infectious Disease"/>
            <person name="Wu L."/>
            <person name="Ma J."/>
        </authorList>
    </citation>
    <scope>NUCLEOTIDE SEQUENCE [LARGE SCALE GENOMIC DNA]</scope>
    <source>
        <strain evidence="4">KCTC 42986</strain>
    </source>
</reference>
<name>A0ABV7EUU5_9BURK</name>
<accession>A0ABV7EUU5</accession>
<comment type="similarity">
    <text evidence="1">Belongs to the enoyl-CoA hydratase/isomerase family.</text>
</comment>
<dbReference type="Proteomes" id="UP001595530">
    <property type="component" value="Unassembled WGS sequence"/>
</dbReference>
<dbReference type="NCBIfam" id="NF007239">
    <property type="entry name" value="PRK09674.1"/>
    <property type="match status" value="1"/>
</dbReference>
<dbReference type="EMBL" id="JBHRTP010000002">
    <property type="protein sequence ID" value="MFC3106489.1"/>
    <property type="molecule type" value="Genomic_DNA"/>
</dbReference>
<protein>
    <submittedName>
        <fullName evidence="3">2,3-dehydroadipyl-CoA hydratase PaaF</fullName>
        <ecNumber evidence="3">4.2.1.17</ecNumber>
    </submittedName>
</protein>
<dbReference type="InterPro" id="IPR014748">
    <property type="entry name" value="Enoyl-CoA_hydra_C"/>
</dbReference>
<dbReference type="CDD" id="cd06558">
    <property type="entry name" value="crotonase-like"/>
    <property type="match status" value="1"/>
</dbReference>
<dbReference type="EC" id="4.2.1.17" evidence="3"/>
<evidence type="ECO:0000313" key="3">
    <source>
        <dbReference type="EMBL" id="MFC3106489.1"/>
    </source>
</evidence>
<dbReference type="InterPro" id="IPR029045">
    <property type="entry name" value="ClpP/crotonase-like_dom_sf"/>
</dbReference>
<comment type="caution">
    <text evidence="3">The sequence shown here is derived from an EMBL/GenBank/DDBJ whole genome shotgun (WGS) entry which is preliminary data.</text>
</comment>
<keyword evidence="4" id="KW-1185">Reference proteome</keyword>
<sequence length="259" mass="27518">METYQDILVDRPQDDILLITLNRPDARNALRNNSLLEITETLCAAAADATIRVVVITGSQKVFAAGADIKEMAQLDAIGALIDNRPEYWKAISAFHKPLLAAVNGYALGAGCELAMHVDIVIAGEGAKFGQPEINLGTIPGAGGTQRLIKTVGKPLAMKLVLSGEMIDARTALAAGLVAEVTADEHTLERTLALAGTIAGKSPLAIRLAKEAMLKSFEVGLEAGLNLERKSFSLMAASADRKEGIEAFLEKRKPKFSGR</sequence>
<proteinExistence type="inferred from homology"/>
<dbReference type="PANTHER" id="PTHR11941:SF54">
    <property type="entry name" value="ENOYL-COA HYDRATASE, MITOCHONDRIAL"/>
    <property type="match status" value="1"/>
</dbReference>
<evidence type="ECO:0000313" key="4">
    <source>
        <dbReference type="Proteomes" id="UP001595530"/>
    </source>
</evidence>
<evidence type="ECO:0000256" key="2">
    <source>
        <dbReference type="ARBA" id="ARBA00023239"/>
    </source>
</evidence>
<dbReference type="Pfam" id="PF00378">
    <property type="entry name" value="ECH_1"/>
    <property type="match status" value="1"/>
</dbReference>